<reference evidence="3" key="1">
    <citation type="journal article" date="2014" name="Insect Biochem. Mol. Biol.">
        <title>An insight into the sialome of the frog biting fly, Corethrella appendiculata.</title>
        <authorList>
            <person name="Ribeiro J.M.C."/>
            <person name="Chagas A.C."/>
            <person name="Pham V.M."/>
            <person name="Lounibos L.P."/>
            <person name="Calvo E."/>
        </authorList>
    </citation>
    <scope>NUCLEOTIDE SEQUENCE</scope>
    <source>
        <tissue evidence="3">Salivary glands</tissue>
    </source>
</reference>
<accession>U5ES71</accession>
<comment type="similarity">
    <text evidence="2">Belongs to the POMP/UMP1 family.</text>
</comment>
<dbReference type="InterPro" id="IPR008012">
    <property type="entry name" value="Ump1"/>
</dbReference>
<keyword evidence="3" id="KW-0647">Proteasome</keyword>
<sequence length="132" mass="14985">MESSIKVPSSMPENFKPFEGHLEPLDETCSAQIAFDHPIKQSELKYDLHKHNLNMQILRNQEGLAAPLKITMELQSVNKVGRLPFLPSSNALRDSLTGRDERIEFSDFLNTEENSELMRQPHAVVEKSLGLL</sequence>
<dbReference type="AlphaFoldDB" id="U5ES71"/>
<protein>
    <submittedName>
        <fullName evidence="3">Putative proteasome maturation protein</fullName>
    </submittedName>
</protein>
<evidence type="ECO:0000256" key="1">
    <source>
        <dbReference type="ARBA" id="ARBA00023186"/>
    </source>
</evidence>
<dbReference type="GO" id="GO:0043248">
    <property type="term" value="P:proteasome assembly"/>
    <property type="evidence" value="ECO:0007669"/>
    <property type="project" value="InterPro"/>
</dbReference>
<dbReference type="EMBL" id="GANO01003381">
    <property type="protein sequence ID" value="JAB56490.1"/>
    <property type="molecule type" value="mRNA"/>
</dbReference>
<dbReference type="PANTHER" id="PTHR12828">
    <property type="entry name" value="PROTEASOME MATURATION PROTEIN UMP1"/>
    <property type="match status" value="1"/>
</dbReference>
<dbReference type="GO" id="GO:0000502">
    <property type="term" value="C:proteasome complex"/>
    <property type="evidence" value="ECO:0007669"/>
    <property type="project" value="UniProtKB-KW"/>
</dbReference>
<evidence type="ECO:0000256" key="2">
    <source>
        <dbReference type="ARBA" id="ARBA00043974"/>
    </source>
</evidence>
<dbReference type="Pfam" id="PF05348">
    <property type="entry name" value="UMP1"/>
    <property type="match status" value="1"/>
</dbReference>
<dbReference type="PANTHER" id="PTHR12828:SF3">
    <property type="entry name" value="PROTEASOME MATURATION PROTEIN"/>
    <property type="match status" value="1"/>
</dbReference>
<dbReference type="GO" id="GO:0005634">
    <property type="term" value="C:nucleus"/>
    <property type="evidence" value="ECO:0007669"/>
    <property type="project" value="TreeGrafter"/>
</dbReference>
<evidence type="ECO:0000313" key="3">
    <source>
        <dbReference type="EMBL" id="JAB56490.1"/>
    </source>
</evidence>
<organism evidence="3">
    <name type="scientific">Corethrella appendiculata</name>
    <dbReference type="NCBI Taxonomy" id="1370023"/>
    <lineage>
        <taxon>Eukaryota</taxon>
        <taxon>Metazoa</taxon>
        <taxon>Ecdysozoa</taxon>
        <taxon>Arthropoda</taxon>
        <taxon>Hexapoda</taxon>
        <taxon>Insecta</taxon>
        <taxon>Pterygota</taxon>
        <taxon>Neoptera</taxon>
        <taxon>Endopterygota</taxon>
        <taxon>Diptera</taxon>
        <taxon>Nematocera</taxon>
        <taxon>Culicoidea</taxon>
        <taxon>Chaoboridae</taxon>
        <taxon>Corethrella</taxon>
    </lineage>
</organism>
<dbReference type="GO" id="GO:0005737">
    <property type="term" value="C:cytoplasm"/>
    <property type="evidence" value="ECO:0007669"/>
    <property type="project" value="TreeGrafter"/>
</dbReference>
<proteinExistence type="evidence at transcript level"/>
<name>U5ES71_9DIPT</name>
<keyword evidence="1" id="KW-0143">Chaperone</keyword>